<name>A0A1N6G1Q8_9GAMM</name>
<dbReference type="InterPro" id="IPR050153">
    <property type="entry name" value="Metal_Ion_Import_ABC"/>
</dbReference>
<keyword evidence="12" id="KW-1185">Reference proteome</keyword>
<dbReference type="SUPFAM" id="SSF52540">
    <property type="entry name" value="P-loop containing nucleoside triphosphate hydrolases"/>
    <property type="match status" value="1"/>
</dbReference>
<keyword evidence="6" id="KW-0864">Zinc transport</keyword>
<keyword evidence="7" id="KW-1278">Translocase</keyword>
<evidence type="ECO:0000256" key="5">
    <source>
        <dbReference type="ARBA" id="ARBA00022840"/>
    </source>
</evidence>
<evidence type="ECO:0000256" key="7">
    <source>
        <dbReference type="ARBA" id="ARBA00022967"/>
    </source>
</evidence>
<dbReference type="PANTHER" id="PTHR42734:SF9">
    <property type="entry name" value="ZINC IMPORT ATP-BINDING PROTEIN ZNUC"/>
    <property type="match status" value="1"/>
</dbReference>
<keyword evidence="2" id="KW-1003">Cell membrane</keyword>
<evidence type="ECO:0000259" key="10">
    <source>
        <dbReference type="PROSITE" id="PS50893"/>
    </source>
</evidence>
<dbReference type="Pfam" id="PF00005">
    <property type="entry name" value="ABC_tran"/>
    <property type="match status" value="1"/>
</dbReference>
<keyword evidence="8" id="KW-0406">Ion transport</keyword>
<evidence type="ECO:0000256" key="8">
    <source>
        <dbReference type="ARBA" id="ARBA00023065"/>
    </source>
</evidence>
<keyword evidence="5 11" id="KW-0067">ATP-binding</keyword>
<dbReference type="OrthoDB" id="6461291at2"/>
<dbReference type="PANTHER" id="PTHR42734">
    <property type="entry name" value="METAL TRANSPORT SYSTEM ATP-BINDING PROTEIN TM_0124-RELATED"/>
    <property type="match status" value="1"/>
</dbReference>
<proteinExistence type="predicted"/>
<dbReference type="PROSITE" id="PS50893">
    <property type="entry name" value="ABC_TRANSPORTER_2"/>
    <property type="match status" value="1"/>
</dbReference>
<organism evidence="11 12">
    <name type="scientific">Sulfurivirga caldicuralii</name>
    <dbReference type="NCBI Taxonomy" id="364032"/>
    <lineage>
        <taxon>Bacteria</taxon>
        <taxon>Pseudomonadati</taxon>
        <taxon>Pseudomonadota</taxon>
        <taxon>Gammaproteobacteria</taxon>
        <taxon>Thiotrichales</taxon>
        <taxon>Piscirickettsiaceae</taxon>
        <taxon>Sulfurivirga</taxon>
    </lineage>
</organism>
<evidence type="ECO:0000313" key="11">
    <source>
        <dbReference type="EMBL" id="SIO01516.1"/>
    </source>
</evidence>
<sequence length="249" mass="27913">MHTELLVQLKRITFGYQPAQPVLQDVSLTLRRGEILTLIGPNGAGKSTLLKIMLGLLQPQAGTVWRRDGLRFGYVPQKLHVDASLPMTARRFIELGLPPGTHTLSNRWVELTRVSALLDKPLQGLSGGELQRVMLCRAILRQPDVLVLDEPLQGVDVQGQKFLYQLLVTIRDELQCAIVLISHDLHLVMAQTDQVICLNHHICCSGTPQSVAEHPEYRRLFGEDAGLFAIYTHHHDPHRCAEHEGCTHE</sequence>
<evidence type="ECO:0000256" key="1">
    <source>
        <dbReference type="ARBA" id="ARBA00022448"/>
    </source>
</evidence>
<protein>
    <submittedName>
        <fullName evidence="11">Zinc transport system ATP-binding protein</fullName>
    </submittedName>
</protein>
<dbReference type="RefSeq" id="WP_074201454.1">
    <property type="nucleotide sequence ID" value="NZ_FSRE01000003.1"/>
</dbReference>
<evidence type="ECO:0000256" key="9">
    <source>
        <dbReference type="ARBA" id="ARBA00023136"/>
    </source>
</evidence>
<dbReference type="GO" id="GO:0005524">
    <property type="term" value="F:ATP binding"/>
    <property type="evidence" value="ECO:0007669"/>
    <property type="project" value="UniProtKB-KW"/>
</dbReference>
<dbReference type="Gene3D" id="3.40.50.300">
    <property type="entry name" value="P-loop containing nucleotide triphosphate hydrolases"/>
    <property type="match status" value="1"/>
</dbReference>
<evidence type="ECO:0000313" key="12">
    <source>
        <dbReference type="Proteomes" id="UP000198461"/>
    </source>
</evidence>
<dbReference type="GO" id="GO:0016887">
    <property type="term" value="F:ATP hydrolysis activity"/>
    <property type="evidence" value="ECO:0007669"/>
    <property type="project" value="InterPro"/>
</dbReference>
<dbReference type="AlphaFoldDB" id="A0A1N6G1Q8"/>
<evidence type="ECO:0000256" key="3">
    <source>
        <dbReference type="ARBA" id="ARBA00022741"/>
    </source>
</evidence>
<accession>A0A1N6G1Q8</accession>
<dbReference type="GO" id="GO:0006829">
    <property type="term" value="P:zinc ion transport"/>
    <property type="evidence" value="ECO:0007669"/>
    <property type="project" value="UniProtKB-KW"/>
</dbReference>
<dbReference type="GO" id="GO:0010043">
    <property type="term" value="P:response to zinc ion"/>
    <property type="evidence" value="ECO:0007669"/>
    <property type="project" value="TreeGrafter"/>
</dbReference>
<keyword evidence="3" id="KW-0547">Nucleotide-binding</keyword>
<dbReference type="InterPro" id="IPR003439">
    <property type="entry name" value="ABC_transporter-like_ATP-bd"/>
</dbReference>
<evidence type="ECO:0000256" key="4">
    <source>
        <dbReference type="ARBA" id="ARBA00022833"/>
    </source>
</evidence>
<reference evidence="11 12" key="1">
    <citation type="submission" date="2016-11" db="EMBL/GenBank/DDBJ databases">
        <authorList>
            <person name="Jaros S."/>
            <person name="Januszkiewicz K."/>
            <person name="Wedrychowicz H."/>
        </authorList>
    </citation>
    <scope>NUCLEOTIDE SEQUENCE [LARGE SCALE GENOMIC DNA]</scope>
    <source>
        <strain evidence="11 12">DSM 17737</strain>
    </source>
</reference>
<dbReference type="Proteomes" id="UP000198461">
    <property type="component" value="Unassembled WGS sequence"/>
</dbReference>
<dbReference type="InterPro" id="IPR003593">
    <property type="entry name" value="AAA+_ATPase"/>
</dbReference>
<evidence type="ECO:0000256" key="2">
    <source>
        <dbReference type="ARBA" id="ARBA00022475"/>
    </source>
</evidence>
<dbReference type="InterPro" id="IPR027417">
    <property type="entry name" value="P-loop_NTPase"/>
</dbReference>
<dbReference type="PROSITE" id="PS00211">
    <property type="entry name" value="ABC_TRANSPORTER_1"/>
    <property type="match status" value="1"/>
</dbReference>
<keyword evidence="1" id="KW-0813">Transport</keyword>
<dbReference type="FunFam" id="3.40.50.300:FF:000392">
    <property type="entry name" value="Zinc import ATP-binding protein ZnuC"/>
    <property type="match status" value="1"/>
</dbReference>
<keyword evidence="9" id="KW-0472">Membrane</keyword>
<dbReference type="SMART" id="SM00382">
    <property type="entry name" value="AAA"/>
    <property type="match status" value="1"/>
</dbReference>
<dbReference type="STRING" id="364032.SAMN05443662_1156"/>
<dbReference type="EMBL" id="FSRE01000003">
    <property type="protein sequence ID" value="SIO01516.1"/>
    <property type="molecule type" value="Genomic_DNA"/>
</dbReference>
<feature type="domain" description="ABC transporter" evidence="10">
    <location>
        <begin position="7"/>
        <end position="224"/>
    </location>
</feature>
<gene>
    <name evidence="11" type="ORF">SAMN05443662_1156</name>
</gene>
<evidence type="ECO:0000256" key="6">
    <source>
        <dbReference type="ARBA" id="ARBA00022906"/>
    </source>
</evidence>
<dbReference type="InterPro" id="IPR017871">
    <property type="entry name" value="ABC_transporter-like_CS"/>
</dbReference>
<keyword evidence="4" id="KW-0862">Zinc</keyword>